<dbReference type="EMBL" id="JAMDMJ010000008">
    <property type="protein sequence ID" value="MCY9595539.1"/>
    <property type="molecule type" value="Genomic_DNA"/>
</dbReference>
<dbReference type="Proteomes" id="UP001527202">
    <property type="component" value="Unassembled WGS sequence"/>
</dbReference>
<name>A0ABT4FE16_9BACL</name>
<reference evidence="2 3" key="1">
    <citation type="submission" date="2022-05" db="EMBL/GenBank/DDBJ databases">
        <title>Genome Sequencing of Bee-Associated Microbes.</title>
        <authorList>
            <person name="Dunlap C."/>
        </authorList>
    </citation>
    <scope>NUCLEOTIDE SEQUENCE [LARGE SCALE GENOMIC DNA]</scope>
    <source>
        <strain evidence="2 3">NRRL B-23120</strain>
    </source>
</reference>
<gene>
    <name evidence="2" type="ORF">M5X16_07135</name>
</gene>
<accession>A0ABT4FE16</accession>
<evidence type="ECO:0000313" key="3">
    <source>
        <dbReference type="Proteomes" id="UP001527202"/>
    </source>
</evidence>
<organism evidence="2 3">
    <name type="scientific">Paenibacillus chitinolyticus</name>
    <dbReference type="NCBI Taxonomy" id="79263"/>
    <lineage>
        <taxon>Bacteria</taxon>
        <taxon>Bacillati</taxon>
        <taxon>Bacillota</taxon>
        <taxon>Bacilli</taxon>
        <taxon>Bacillales</taxon>
        <taxon>Paenibacillaceae</taxon>
        <taxon>Paenibacillus</taxon>
    </lineage>
</organism>
<evidence type="ECO:0000259" key="1">
    <source>
        <dbReference type="Pfam" id="PF14399"/>
    </source>
</evidence>
<keyword evidence="3" id="KW-1185">Reference proteome</keyword>
<evidence type="ECO:0000313" key="2">
    <source>
        <dbReference type="EMBL" id="MCY9595539.1"/>
    </source>
</evidence>
<dbReference type="GeneID" id="95374440"/>
<dbReference type="Pfam" id="PF14399">
    <property type="entry name" value="BtrH_N"/>
    <property type="match status" value="1"/>
</dbReference>
<dbReference type="InterPro" id="IPR026935">
    <property type="entry name" value="BtrH_N"/>
</dbReference>
<feature type="domain" description="Butirosin biosynthesis protein H N-terminal" evidence="1">
    <location>
        <begin position="25"/>
        <end position="137"/>
    </location>
</feature>
<sequence>MSFTLYKETRLNCFYVNIAALLKRLPVEEGHLVYLFNQAGLFYRDTEDEDEFQISPYYRQLDDFVYGLFGARLHKEAASAGNEYMRMLKAALANGKSAIIESDIYYLPYSGFYKRTHFPHALEVIGCREGTFEICDHYYEYHGFLEESELQAVFDASLNSAFYKRLYVWFLVRTDGPPPEELTPAFCKSVIRDNQANMTGAITYDCPPGSYAGLAAFVPICDKIRSLKTIEEDAVKFKSASYLYEGFKEIANSRYHHHLFLKAIGEHPLAESYLEADQSWMVAANLLMRAATGNQFEAFEERVLARMERVKQKEADNTALLQQWLDRRREGPSDDVR</sequence>
<dbReference type="RefSeq" id="WP_241688803.1">
    <property type="nucleotide sequence ID" value="NZ_CP026520.1"/>
</dbReference>
<comment type="caution">
    <text evidence="2">The sequence shown here is derived from an EMBL/GenBank/DDBJ whole genome shotgun (WGS) entry which is preliminary data.</text>
</comment>
<proteinExistence type="predicted"/>
<protein>
    <submittedName>
        <fullName evidence="2">BtrH N-terminal domain-containing protein</fullName>
    </submittedName>
</protein>